<accession>A0A6J7JNG6</accession>
<keyword evidence="1" id="KW-0597">Phosphoprotein</keyword>
<dbReference type="SMART" id="SM00448">
    <property type="entry name" value="REC"/>
    <property type="match status" value="1"/>
</dbReference>
<feature type="domain" description="Response regulatory" evidence="2">
    <location>
        <begin position="3"/>
        <end position="116"/>
    </location>
</feature>
<sequence>MSHVLLVEDDADLREVLGVAFSSINGWNVSSAATGRAALAELAGSDPSLVLCDVHLGDHLATDVMSVAVQSGIPTLVLTASRTDDALTSLIPSGVAGILAKPIDPHALCELSRDLVTESLAGGESRAGRVGLQPAAALAEDPLVFSFMAERRPRVARDAMNALSGGSDLSRADVHRLVGRLSMYGLHESAEALRDAEESMAIGRSAADGSVNDSIVRARHGLVEFIARS</sequence>
<dbReference type="Pfam" id="PF00072">
    <property type="entry name" value="Response_reg"/>
    <property type="match status" value="1"/>
</dbReference>
<dbReference type="EMBL" id="CAFBNE010000029">
    <property type="protein sequence ID" value="CAB4944885.1"/>
    <property type="molecule type" value="Genomic_DNA"/>
</dbReference>
<dbReference type="PROSITE" id="PS50110">
    <property type="entry name" value="RESPONSE_REGULATORY"/>
    <property type="match status" value="1"/>
</dbReference>
<name>A0A6J7JNG6_9ZZZZ</name>
<dbReference type="PANTHER" id="PTHR44591">
    <property type="entry name" value="STRESS RESPONSE REGULATOR PROTEIN 1"/>
    <property type="match status" value="1"/>
</dbReference>
<evidence type="ECO:0000259" key="2">
    <source>
        <dbReference type="PROSITE" id="PS50110"/>
    </source>
</evidence>
<reference evidence="3" key="1">
    <citation type="submission" date="2020-05" db="EMBL/GenBank/DDBJ databases">
        <authorList>
            <person name="Chiriac C."/>
            <person name="Salcher M."/>
            <person name="Ghai R."/>
            <person name="Kavagutti S V."/>
        </authorList>
    </citation>
    <scope>NUCLEOTIDE SEQUENCE</scope>
</reference>
<proteinExistence type="predicted"/>
<organism evidence="3">
    <name type="scientific">freshwater metagenome</name>
    <dbReference type="NCBI Taxonomy" id="449393"/>
    <lineage>
        <taxon>unclassified sequences</taxon>
        <taxon>metagenomes</taxon>
        <taxon>ecological metagenomes</taxon>
    </lineage>
</organism>
<gene>
    <name evidence="3" type="ORF">UFOPK3772_01166</name>
</gene>
<dbReference type="InterPro" id="IPR001789">
    <property type="entry name" value="Sig_transdc_resp-reg_receiver"/>
</dbReference>
<dbReference type="Gene3D" id="3.40.50.2300">
    <property type="match status" value="1"/>
</dbReference>
<dbReference type="AlphaFoldDB" id="A0A6J7JNG6"/>
<evidence type="ECO:0000256" key="1">
    <source>
        <dbReference type="ARBA" id="ARBA00022553"/>
    </source>
</evidence>
<dbReference type="PANTHER" id="PTHR44591:SF23">
    <property type="entry name" value="CHEY SUBFAMILY"/>
    <property type="match status" value="1"/>
</dbReference>
<dbReference type="InterPro" id="IPR050595">
    <property type="entry name" value="Bact_response_regulator"/>
</dbReference>
<dbReference type="SUPFAM" id="SSF52172">
    <property type="entry name" value="CheY-like"/>
    <property type="match status" value="1"/>
</dbReference>
<protein>
    <submittedName>
        <fullName evidence="3">Unannotated protein</fullName>
    </submittedName>
</protein>
<dbReference type="GO" id="GO:0000160">
    <property type="term" value="P:phosphorelay signal transduction system"/>
    <property type="evidence" value="ECO:0007669"/>
    <property type="project" value="InterPro"/>
</dbReference>
<evidence type="ECO:0000313" key="3">
    <source>
        <dbReference type="EMBL" id="CAB4944885.1"/>
    </source>
</evidence>
<dbReference type="InterPro" id="IPR011006">
    <property type="entry name" value="CheY-like_superfamily"/>
</dbReference>